<reference evidence="3 4" key="2">
    <citation type="journal article" date="2019" name="G3 (Bethesda)">
        <title>Hybrid Assembly of the Genome of the Entomopathogenic Nematode Steinernema carpocapsae Identifies the X-Chromosome.</title>
        <authorList>
            <person name="Serra L."/>
            <person name="Macchietto M."/>
            <person name="Macias-Munoz A."/>
            <person name="McGill C.J."/>
            <person name="Rodriguez I.M."/>
            <person name="Rodriguez B."/>
            <person name="Murad R."/>
            <person name="Mortazavi A."/>
        </authorList>
    </citation>
    <scope>NUCLEOTIDE SEQUENCE [LARGE SCALE GENOMIC DNA]</scope>
    <source>
        <strain evidence="3 4">ALL</strain>
    </source>
</reference>
<organism evidence="3 4">
    <name type="scientific">Steinernema carpocapsae</name>
    <name type="common">Entomopathogenic nematode</name>
    <dbReference type="NCBI Taxonomy" id="34508"/>
    <lineage>
        <taxon>Eukaryota</taxon>
        <taxon>Metazoa</taxon>
        <taxon>Ecdysozoa</taxon>
        <taxon>Nematoda</taxon>
        <taxon>Chromadorea</taxon>
        <taxon>Rhabditida</taxon>
        <taxon>Tylenchina</taxon>
        <taxon>Panagrolaimomorpha</taxon>
        <taxon>Strongyloidoidea</taxon>
        <taxon>Steinernematidae</taxon>
        <taxon>Steinernema</taxon>
    </lineage>
</organism>
<evidence type="ECO:0000256" key="1">
    <source>
        <dbReference type="SAM" id="MobiDB-lite"/>
    </source>
</evidence>
<keyword evidence="4" id="KW-1185">Reference proteome</keyword>
<feature type="transmembrane region" description="Helical" evidence="2">
    <location>
        <begin position="15"/>
        <end position="38"/>
    </location>
</feature>
<evidence type="ECO:0000256" key="2">
    <source>
        <dbReference type="SAM" id="Phobius"/>
    </source>
</evidence>
<accession>A0A4U5MM32</accession>
<dbReference type="EMBL" id="AZBU02000007">
    <property type="protein sequence ID" value="TKR70579.1"/>
    <property type="molecule type" value="Genomic_DNA"/>
</dbReference>
<protein>
    <submittedName>
        <fullName evidence="3">Uncharacterized protein</fullName>
    </submittedName>
</protein>
<keyword evidence="2" id="KW-0472">Membrane</keyword>
<keyword evidence="2" id="KW-1133">Transmembrane helix</keyword>
<feature type="region of interest" description="Disordered" evidence="1">
    <location>
        <begin position="256"/>
        <end position="279"/>
    </location>
</feature>
<evidence type="ECO:0000313" key="3">
    <source>
        <dbReference type="EMBL" id="TKR70579.1"/>
    </source>
</evidence>
<name>A0A4U5MM32_STECR</name>
<sequence>MTSSTNNALHDADEFIFICFLLGIVLITVFVVLCYVYGQRYARRNRGRRAVPVHRQPEERRMEGQALLDVFDDAHISSASSNTYNPDARRYMVPLNRGAMYPANVNIVEQRTAFSAPSTYSLDSTQNMSAASSFGSYTGIQGSQDSQWPVFKMPVSPVPYQVVLPPLPEPRKKSQFQMYKNMTNQKSSLAVQSTQQKSSLAVESTQQKSSLAVHSTQPPSSFNVASPVISTRPLQQQSSLNMASLGPIYSLPSLPSRGESFHAQPKIPEESSEAPSICAYSIPSEDVSEASTITSSSCYQ</sequence>
<dbReference type="AlphaFoldDB" id="A0A4U5MM32"/>
<reference evidence="3 4" key="1">
    <citation type="journal article" date="2015" name="Genome Biol.">
        <title>Comparative genomics of Steinernema reveals deeply conserved gene regulatory networks.</title>
        <authorList>
            <person name="Dillman A.R."/>
            <person name="Macchietto M."/>
            <person name="Porter C.F."/>
            <person name="Rogers A."/>
            <person name="Williams B."/>
            <person name="Antoshechkin I."/>
            <person name="Lee M.M."/>
            <person name="Goodwin Z."/>
            <person name="Lu X."/>
            <person name="Lewis E.E."/>
            <person name="Goodrich-Blair H."/>
            <person name="Stock S.P."/>
            <person name="Adams B.J."/>
            <person name="Sternberg P.W."/>
            <person name="Mortazavi A."/>
        </authorList>
    </citation>
    <scope>NUCLEOTIDE SEQUENCE [LARGE SCALE GENOMIC DNA]</scope>
    <source>
        <strain evidence="3 4">ALL</strain>
    </source>
</reference>
<proteinExistence type="predicted"/>
<evidence type="ECO:0000313" key="4">
    <source>
        <dbReference type="Proteomes" id="UP000298663"/>
    </source>
</evidence>
<dbReference type="Proteomes" id="UP000298663">
    <property type="component" value="Unassembled WGS sequence"/>
</dbReference>
<comment type="caution">
    <text evidence="3">The sequence shown here is derived from an EMBL/GenBank/DDBJ whole genome shotgun (WGS) entry which is preliminary data.</text>
</comment>
<keyword evidence="2" id="KW-0812">Transmembrane</keyword>
<gene>
    <name evidence="3" type="ORF">L596_022584</name>
</gene>